<reference evidence="2" key="1">
    <citation type="submission" date="2018-06" db="EMBL/GenBank/DDBJ databases">
        <authorList>
            <person name="Zhirakovskaya E."/>
        </authorList>
    </citation>
    <scope>NUCLEOTIDE SEQUENCE</scope>
</reference>
<organism evidence="2">
    <name type="scientific">hydrothermal vent metagenome</name>
    <dbReference type="NCBI Taxonomy" id="652676"/>
    <lineage>
        <taxon>unclassified sequences</taxon>
        <taxon>metagenomes</taxon>
        <taxon>ecological metagenomes</taxon>
    </lineage>
</organism>
<evidence type="ECO:0000259" key="1">
    <source>
        <dbReference type="Pfam" id="PF18582"/>
    </source>
</evidence>
<gene>
    <name evidence="2" type="ORF">MNBD_GAMMA19-154</name>
</gene>
<dbReference type="Gene3D" id="2.120.10.30">
    <property type="entry name" value="TolB, C-terminal domain"/>
    <property type="match status" value="1"/>
</dbReference>
<dbReference type="SUPFAM" id="SSF82171">
    <property type="entry name" value="DPP6 N-terminal domain-like"/>
    <property type="match status" value="1"/>
</dbReference>
<sequence length="972" mass="105555">MFFGSDSLKYKKLLRVRMLCLAVAVLLLAGCGAENQDQTVPDFSIAYVKRPVPTEVDQDTNETIPVDPDVREATDFNEGGDVYLRERASISAAERNITLCITDIDDDGVGTGDVRDLETSYDGTKLIFSLRLEDLTNGNDVPKWNLYEYDTEVGGCPTRVIADDFAAAKGDDVAPHYLPDGRIVFSSNASVTTRESLLNEGKSQFSPFDEDLREPAVVLHVMNADGTDIKQISFNQSHDLDASVLSSGEIIFSRWDGARARSAIRLYTIHPDGTELKALYGLHDADVGTDGSTVQFLDPRELNDGRVLTMLKPFNGSAGGGAPVAINVADYADINQPTVPNLGMLAGPGQVLAINQDVRTDDSISPAGRYRSVYPLADGSNRALVSWSQCRLHLTDSEGLRIPDAAPTPCPSVIPTDAVEAFPLYGIYVYDFAQDTQLPVLIPEENIIIDEPVVLAPRPRPAVLVDKVVGLELDQALAEEEFVGILHIRSVYDFDGNFNALSTLDNMNNPVTTLAEMANPTRTGADQRNARYLRIVKATAIPDRRDAATEFDAGVAFGAGGRRGGMREIIGYATIEPDGSVMTKVPANVPLSIQVVDKDGRRIGGRHLNWIQVRGGETLECNGCHTHSVAAPALPVPHGYNDAPTALNIGAELTVPDWTFPGTSTDDPMTLTVDETIFPQDGETMAQARIRVSCTNASGVFLKTAAGCPELSPSPDPVFFDVWAKASPISDDISLRYSELDVAMAAGIPATAQCIPGAVAGAKWDFTCRTIINYEDSIHPLWSLPRTDFATGMLDRTCTSCHSNQDVANANAPMVPMAQLDLSDGLRGNDNDPERFKSYQELFVRDRVQWQLAGGVLMPVTEEVQARDPVTNELLFETMVDPVTGEIVQVIDPVTMLPIPIMVTRNVPAEEAPSMRVRGAAASSRFFNRFTTTGVGTVEHMGLLTPAELRLLYEWLDIGAQYFNNTFDAPPP</sequence>
<proteinExistence type="predicted"/>
<dbReference type="EMBL" id="UOFV01000226">
    <property type="protein sequence ID" value="VAX00873.1"/>
    <property type="molecule type" value="Genomic_DNA"/>
</dbReference>
<feature type="domain" description="Hydrazine synthase alpha subunit middle" evidence="1">
    <location>
        <begin position="531"/>
        <end position="625"/>
    </location>
</feature>
<dbReference type="InterPro" id="IPR011042">
    <property type="entry name" value="6-blade_b-propeller_TolB-like"/>
</dbReference>
<dbReference type="InterPro" id="IPR040698">
    <property type="entry name" value="HZS_alpha_mid"/>
</dbReference>
<evidence type="ECO:0000313" key="2">
    <source>
        <dbReference type="EMBL" id="VAX00873.1"/>
    </source>
</evidence>
<dbReference type="Pfam" id="PF18582">
    <property type="entry name" value="HZS_alpha"/>
    <property type="match status" value="1"/>
</dbReference>
<protein>
    <recommendedName>
        <fullName evidence="1">Hydrazine synthase alpha subunit middle domain-containing protein</fullName>
    </recommendedName>
</protein>
<name>A0A3B1ALL2_9ZZZZ</name>
<accession>A0A3B1ALL2</accession>
<dbReference type="AlphaFoldDB" id="A0A3B1ALL2"/>